<dbReference type="EMBL" id="JH817194">
    <property type="protein sequence ID" value="EKC35195.1"/>
    <property type="molecule type" value="Genomic_DNA"/>
</dbReference>
<accession>K1R238</accession>
<evidence type="ECO:0000313" key="1">
    <source>
        <dbReference type="EMBL" id="EKC35195.1"/>
    </source>
</evidence>
<organism evidence="1">
    <name type="scientific">Magallana gigas</name>
    <name type="common">Pacific oyster</name>
    <name type="synonym">Crassostrea gigas</name>
    <dbReference type="NCBI Taxonomy" id="29159"/>
    <lineage>
        <taxon>Eukaryota</taxon>
        <taxon>Metazoa</taxon>
        <taxon>Spiralia</taxon>
        <taxon>Lophotrochozoa</taxon>
        <taxon>Mollusca</taxon>
        <taxon>Bivalvia</taxon>
        <taxon>Autobranchia</taxon>
        <taxon>Pteriomorphia</taxon>
        <taxon>Ostreida</taxon>
        <taxon>Ostreoidea</taxon>
        <taxon>Ostreidae</taxon>
        <taxon>Magallana</taxon>
    </lineage>
</organism>
<dbReference type="InParanoid" id="K1R238"/>
<dbReference type="HOGENOM" id="CLU_2266315_0_0_1"/>
<sequence length="103" mass="11762">MAISLALSGASLKFLKYRVFILILFRDVHRYIVDNGIVKIKLHLEQLKKDTSDLKQCEEVFPLVFEIGKATCAIMCMISTHLAKRENAVIFGNRVAWFIFSGK</sequence>
<dbReference type="AlphaFoldDB" id="K1R238"/>
<reference evidence="1" key="1">
    <citation type="journal article" date="2012" name="Nature">
        <title>The oyster genome reveals stress adaptation and complexity of shell formation.</title>
        <authorList>
            <person name="Zhang G."/>
            <person name="Fang X."/>
            <person name="Guo X."/>
            <person name="Li L."/>
            <person name="Luo R."/>
            <person name="Xu F."/>
            <person name="Yang P."/>
            <person name="Zhang L."/>
            <person name="Wang X."/>
            <person name="Qi H."/>
            <person name="Xiong Z."/>
            <person name="Que H."/>
            <person name="Xie Y."/>
            <person name="Holland P.W."/>
            <person name="Paps J."/>
            <person name="Zhu Y."/>
            <person name="Wu F."/>
            <person name="Chen Y."/>
            <person name="Wang J."/>
            <person name="Peng C."/>
            <person name="Meng J."/>
            <person name="Yang L."/>
            <person name="Liu J."/>
            <person name="Wen B."/>
            <person name="Zhang N."/>
            <person name="Huang Z."/>
            <person name="Zhu Q."/>
            <person name="Feng Y."/>
            <person name="Mount A."/>
            <person name="Hedgecock D."/>
            <person name="Xu Z."/>
            <person name="Liu Y."/>
            <person name="Domazet-Loso T."/>
            <person name="Du Y."/>
            <person name="Sun X."/>
            <person name="Zhang S."/>
            <person name="Liu B."/>
            <person name="Cheng P."/>
            <person name="Jiang X."/>
            <person name="Li J."/>
            <person name="Fan D."/>
            <person name="Wang W."/>
            <person name="Fu W."/>
            <person name="Wang T."/>
            <person name="Wang B."/>
            <person name="Zhang J."/>
            <person name="Peng Z."/>
            <person name="Li Y."/>
            <person name="Li N."/>
            <person name="Wang J."/>
            <person name="Chen M."/>
            <person name="He Y."/>
            <person name="Tan F."/>
            <person name="Song X."/>
            <person name="Zheng Q."/>
            <person name="Huang R."/>
            <person name="Yang H."/>
            <person name="Du X."/>
            <person name="Chen L."/>
            <person name="Yang M."/>
            <person name="Gaffney P.M."/>
            <person name="Wang S."/>
            <person name="Luo L."/>
            <person name="She Z."/>
            <person name="Ming Y."/>
            <person name="Huang W."/>
            <person name="Zhang S."/>
            <person name="Huang B."/>
            <person name="Zhang Y."/>
            <person name="Qu T."/>
            <person name="Ni P."/>
            <person name="Miao G."/>
            <person name="Wang J."/>
            <person name="Wang Q."/>
            <person name="Steinberg C.E."/>
            <person name="Wang H."/>
            <person name="Li N."/>
            <person name="Qian L."/>
            <person name="Zhang G."/>
            <person name="Li Y."/>
            <person name="Yang H."/>
            <person name="Liu X."/>
            <person name="Wang J."/>
            <person name="Yin Y."/>
            <person name="Wang J."/>
        </authorList>
    </citation>
    <scope>NUCLEOTIDE SEQUENCE [LARGE SCALE GENOMIC DNA]</scope>
    <source>
        <strain evidence="1">05x7-T-G4-1.051#20</strain>
    </source>
</reference>
<name>K1R238_MAGGI</name>
<protein>
    <submittedName>
        <fullName evidence="1">Uncharacterized protein</fullName>
    </submittedName>
</protein>
<proteinExistence type="predicted"/>
<gene>
    <name evidence="1" type="ORF">CGI_10016124</name>
</gene>